<evidence type="ECO:0000313" key="4">
    <source>
        <dbReference type="EMBL" id="KNC47805.1"/>
    </source>
</evidence>
<feature type="transmembrane region" description="Helical" evidence="2">
    <location>
        <begin position="414"/>
        <end position="438"/>
    </location>
</feature>
<gene>
    <name evidence="4" type="ORF">AMSG_04033</name>
</gene>
<dbReference type="GO" id="GO:0031428">
    <property type="term" value="C:box C/D methylation guide snoRNP complex"/>
    <property type="evidence" value="ECO:0007669"/>
    <property type="project" value="InterPro"/>
</dbReference>
<reference evidence="4 5" key="1">
    <citation type="submission" date="2010-05" db="EMBL/GenBank/DDBJ databases">
        <title>The Genome Sequence of Thecamonas trahens ATCC 50062.</title>
        <authorList>
            <consortium name="The Broad Institute Genome Sequencing Platform"/>
            <person name="Russ C."/>
            <person name="Cuomo C."/>
            <person name="Shea T."/>
            <person name="Young S.K."/>
            <person name="Zeng Q."/>
            <person name="Koehrsen M."/>
            <person name="Haas B."/>
            <person name="Borodovsky M."/>
            <person name="Guigo R."/>
            <person name="Alvarado L."/>
            <person name="Berlin A."/>
            <person name="Bochicchio J."/>
            <person name="Borenstein D."/>
            <person name="Chapman S."/>
            <person name="Chen Z."/>
            <person name="Freedman E."/>
            <person name="Gellesch M."/>
            <person name="Goldberg J."/>
            <person name="Griggs A."/>
            <person name="Gujja S."/>
            <person name="Heilman E."/>
            <person name="Heiman D."/>
            <person name="Hepburn T."/>
            <person name="Howarth C."/>
            <person name="Jen D."/>
            <person name="Larson L."/>
            <person name="Mehta T."/>
            <person name="Park D."/>
            <person name="Pearson M."/>
            <person name="Roberts A."/>
            <person name="Saif S."/>
            <person name="Shenoy N."/>
            <person name="Sisk P."/>
            <person name="Stolte C."/>
            <person name="Sykes S."/>
            <person name="Thomson T."/>
            <person name="Walk T."/>
            <person name="White J."/>
            <person name="Yandava C."/>
            <person name="Burger G."/>
            <person name="Gray M.W."/>
            <person name="Holland P.W.H."/>
            <person name="King N."/>
            <person name="Lang F.B.F."/>
            <person name="Roger A.J."/>
            <person name="Ruiz-Trillo I."/>
            <person name="Lander E."/>
            <person name="Nusbaum C."/>
        </authorList>
    </citation>
    <scope>NUCLEOTIDE SEQUENCE [LARGE SCALE GENOMIC DNA]</scope>
    <source>
        <strain evidence="4 5">ATCC 50062</strain>
    </source>
</reference>
<evidence type="ECO:0000256" key="2">
    <source>
        <dbReference type="SAM" id="Phobius"/>
    </source>
</evidence>
<dbReference type="eggNOG" id="KOG2572">
    <property type="taxonomic scope" value="Eukaryota"/>
</dbReference>
<organism evidence="4 5">
    <name type="scientific">Thecamonas trahens ATCC 50062</name>
    <dbReference type="NCBI Taxonomy" id="461836"/>
    <lineage>
        <taxon>Eukaryota</taxon>
        <taxon>Apusozoa</taxon>
        <taxon>Apusomonadida</taxon>
        <taxon>Apusomonadidae</taxon>
        <taxon>Thecamonas</taxon>
    </lineage>
</organism>
<keyword evidence="2" id="KW-1133">Transmembrane helix</keyword>
<dbReference type="Gene3D" id="1.10.287.4070">
    <property type="match status" value="1"/>
</dbReference>
<dbReference type="RefSeq" id="XP_013759283.1">
    <property type="nucleotide sequence ID" value="XM_013903829.1"/>
</dbReference>
<evidence type="ECO:0000256" key="1">
    <source>
        <dbReference type="ARBA" id="ARBA00009211"/>
    </source>
</evidence>
<dbReference type="InterPro" id="IPR036070">
    <property type="entry name" value="Nop_dom_sf"/>
</dbReference>
<feature type="domain" description="NOSIC" evidence="3">
    <location>
        <begin position="100"/>
        <end position="152"/>
    </location>
</feature>
<evidence type="ECO:0000313" key="5">
    <source>
        <dbReference type="Proteomes" id="UP000054408"/>
    </source>
</evidence>
<dbReference type="Pfam" id="PF01798">
    <property type="entry name" value="Nop"/>
    <property type="match status" value="1"/>
</dbReference>
<sequence length="546" mass="59459">MSKQPSKDKILEAVAFADEDGVVPPVIAQLAAEGNQQVAAAYEVYVAGCDKKDFVDTLCRIAVIVPEDGAREHNGASEPVSALGEPLAAAGDGTAVPESPAAMRASLSAKLATEIKTYASRAREWYGWHFPEMSLIVPDDVAYSSVVIAMGDRANAATADFTGILDESTAALLRSAAVNSMGTELGETDVETIKGLCRQILDLTKRTRAHAAAHATAATPHQPQTETETEAAVSLAITATITSSGMLCEISATSNFVVTWLVLTILGVVAQFVLSGIPFWLLYVRPSYATWRWKTNGKYPSAWHVRNEIVEMLRSLWAATMCPALALWMSQHGMGQAYCGVSPASGLTVGYLAVTTVAVVVISDYYEFLYHWCGHRFSAMWSVHKSHHIYANPSPFAVIADEAPDQFMRSLPLLVFPLVIPINMDMMFIMYSVIFYGYGTYLHTGFELPFLSAHNPLINTSYHHHLHHALSIKNKPYHTGFAIKLWDNIFGSVYPKACFCVVCQHAAGKRTRAEYDAVVKPSYAPLLSPSFWLHGPPDAGLPAKAE</sequence>
<dbReference type="PANTHER" id="PTHR10894:SF1">
    <property type="entry name" value="NUCLEOLAR PROTEIN 58"/>
    <property type="match status" value="1"/>
</dbReference>
<dbReference type="GO" id="GO:0032040">
    <property type="term" value="C:small-subunit processome"/>
    <property type="evidence" value="ECO:0007669"/>
    <property type="project" value="InterPro"/>
</dbReference>
<keyword evidence="2" id="KW-0472">Membrane</keyword>
<dbReference type="STRING" id="461836.A0A0L0D6H7"/>
<keyword evidence="5" id="KW-1185">Reference proteome</keyword>
<dbReference type="Pfam" id="PF04116">
    <property type="entry name" value="FA_hydroxylase"/>
    <property type="match status" value="1"/>
</dbReference>
<dbReference type="GO" id="GO:0016491">
    <property type="term" value="F:oxidoreductase activity"/>
    <property type="evidence" value="ECO:0007669"/>
    <property type="project" value="InterPro"/>
</dbReference>
<dbReference type="Proteomes" id="UP000054408">
    <property type="component" value="Unassembled WGS sequence"/>
</dbReference>
<dbReference type="EMBL" id="GL349448">
    <property type="protein sequence ID" value="KNC47805.1"/>
    <property type="molecule type" value="Genomic_DNA"/>
</dbReference>
<dbReference type="GeneID" id="25563598"/>
<keyword evidence="2" id="KW-0812">Transmembrane</keyword>
<proteinExistence type="inferred from homology"/>
<evidence type="ECO:0000259" key="3">
    <source>
        <dbReference type="SMART" id="SM00931"/>
    </source>
</evidence>
<dbReference type="eggNOG" id="KOG0872">
    <property type="taxonomic scope" value="Eukaryota"/>
</dbReference>
<dbReference type="GO" id="GO:0030515">
    <property type="term" value="F:snoRNA binding"/>
    <property type="evidence" value="ECO:0007669"/>
    <property type="project" value="InterPro"/>
</dbReference>
<dbReference type="InterPro" id="IPR012976">
    <property type="entry name" value="NOSIC"/>
</dbReference>
<feature type="transmembrane region" description="Helical" evidence="2">
    <location>
        <begin position="257"/>
        <end position="284"/>
    </location>
</feature>
<dbReference type="InterPro" id="IPR006694">
    <property type="entry name" value="Fatty_acid_hydroxylase"/>
</dbReference>
<dbReference type="PANTHER" id="PTHR10894">
    <property type="entry name" value="NUCLEOLAR PROTEIN 5 NUCLEOLAR PROTEIN NOP5 NOP58"/>
    <property type="match status" value="1"/>
</dbReference>
<accession>A0A0L0D6H7</accession>
<dbReference type="InterPro" id="IPR045056">
    <property type="entry name" value="Nop56/Nop58"/>
</dbReference>
<name>A0A0L0D6H7_THETB</name>
<comment type="similarity">
    <text evidence="1">Belongs to the NOP5/NOP56 family.</text>
</comment>
<feature type="transmembrane region" description="Helical" evidence="2">
    <location>
        <begin position="337"/>
        <end position="362"/>
    </location>
</feature>
<dbReference type="GO" id="GO:0005506">
    <property type="term" value="F:iron ion binding"/>
    <property type="evidence" value="ECO:0007669"/>
    <property type="project" value="InterPro"/>
</dbReference>
<dbReference type="SMART" id="SM00931">
    <property type="entry name" value="NOSIC"/>
    <property type="match status" value="1"/>
</dbReference>
<dbReference type="AlphaFoldDB" id="A0A0L0D6H7"/>
<dbReference type="InterPro" id="IPR002687">
    <property type="entry name" value="Nop_dom"/>
</dbReference>
<dbReference type="OrthoDB" id="408954at2759"/>
<protein>
    <recommendedName>
        <fullName evidence="3">NOSIC domain-containing protein</fullName>
    </recommendedName>
</protein>
<dbReference type="SUPFAM" id="SSF89124">
    <property type="entry name" value="Nop domain"/>
    <property type="match status" value="1"/>
</dbReference>
<dbReference type="GO" id="GO:0008610">
    <property type="term" value="P:lipid biosynthetic process"/>
    <property type="evidence" value="ECO:0007669"/>
    <property type="project" value="InterPro"/>
</dbReference>